<dbReference type="eggNOG" id="COG3706">
    <property type="taxonomic scope" value="Bacteria"/>
</dbReference>
<organism evidence="7 8">
    <name type="scientific">Vibrio ezurae NBRC 102218</name>
    <dbReference type="NCBI Taxonomy" id="1219080"/>
    <lineage>
        <taxon>Bacteria</taxon>
        <taxon>Pseudomonadati</taxon>
        <taxon>Pseudomonadota</taxon>
        <taxon>Gammaproteobacteria</taxon>
        <taxon>Vibrionales</taxon>
        <taxon>Vibrionaceae</taxon>
        <taxon>Vibrio</taxon>
    </lineage>
</organism>
<evidence type="ECO:0000256" key="3">
    <source>
        <dbReference type="ARBA" id="ARBA00034247"/>
    </source>
</evidence>
<feature type="transmembrane region" description="Helical" evidence="4">
    <location>
        <begin position="7"/>
        <end position="27"/>
    </location>
</feature>
<feature type="transmembrane region" description="Helical" evidence="4">
    <location>
        <begin position="265"/>
        <end position="289"/>
    </location>
</feature>
<dbReference type="Proteomes" id="UP000016562">
    <property type="component" value="Unassembled WGS sequence"/>
</dbReference>
<dbReference type="NCBIfam" id="TIGR00254">
    <property type="entry name" value="GGDEF"/>
    <property type="match status" value="1"/>
</dbReference>
<dbReference type="Pfam" id="PF00672">
    <property type="entry name" value="HAMP"/>
    <property type="match status" value="1"/>
</dbReference>
<dbReference type="GO" id="GO:0043709">
    <property type="term" value="P:cell adhesion involved in single-species biofilm formation"/>
    <property type="evidence" value="ECO:0007669"/>
    <property type="project" value="TreeGrafter"/>
</dbReference>
<dbReference type="PANTHER" id="PTHR45138:SF9">
    <property type="entry name" value="DIGUANYLATE CYCLASE DGCM-RELATED"/>
    <property type="match status" value="1"/>
</dbReference>
<dbReference type="CDD" id="cd01949">
    <property type="entry name" value="GGDEF"/>
    <property type="match status" value="1"/>
</dbReference>
<evidence type="ECO:0000256" key="4">
    <source>
        <dbReference type="SAM" id="Phobius"/>
    </source>
</evidence>
<dbReference type="STRING" id="1219080.VEZ01S_24_00130"/>
<evidence type="ECO:0000259" key="5">
    <source>
        <dbReference type="PROSITE" id="PS50885"/>
    </source>
</evidence>
<proteinExistence type="predicted"/>
<evidence type="ECO:0000256" key="2">
    <source>
        <dbReference type="ARBA" id="ARBA00012528"/>
    </source>
</evidence>
<keyword evidence="4" id="KW-0812">Transmembrane</keyword>
<dbReference type="SUPFAM" id="SSF55073">
    <property type="entry name" value="Nucleotide cyclase"/>
    <property type="match status" value="1"/>
</dbReference>
<dbReference type="Pfam" id="PF00990">
    <property type="entry name" value="GGDEF"/>
    <property type="match status" value="1"/>
</dbReference>
<keyword evidence="8" id="KW-1185">Reference proteome</keyword>
<dbReference type="GO" id="GO:0005886">
    <property type="term" value="C:plasma membrane"/>
    <property type="evidence" value="ECO:0007669"/>
    <property type="project" value="TreeGrafter"/>
</dbReference>
<dbReference type="EMBL" id="BATM01000024">
    <property type="protein sequence ID" value="GAD80108.1"/>
    <property type="molecule type" value="Genomic_DNA"/>
</dbReference>
<name>U3CPN9_9VIBR</name>
<dbReference type="EC" id="2.7.7.65" evidence="2"/>
<dbReference type="CDD" id="cd06225">
    <property type="entry name" value="HAMP"/>
    <property type="match status" value="1"/>
</dbReference>
<dbReference type="PROSITE" id="PS50887">
    <property type="entry name" value="GGDEF"/>
    <property type="match status" value="1"/>
</dbReference>
<comment type="caution">
    <text evidence="7">The sequence shown here is derived from an EMBL/GenBank/DDBJ whole genome shotgun (WGS) entry which is preliminary data.</text>
</comment>
<dbReference type="Gene3D" id="6.10.340.10">
    <property type="match status" value="1"/>
</dbReference>
<dbReference type="PANTHER" id="PTHR45138">
    <property type="entry name" value="REGULATORY COMPONENTS OF SENSORY TRANSDUCTION SYSTEM"/>
    <property type="match status" value="1"/>
</dbReference>
<dbReference type="Pfam" id="PF05228">
    <property type="entry name" value="CHASE4"/>
    <property type="match status" value="1"/>
</dbReference>
<dbReference type="InterPro" id="IPR050469">
    <property type="entry name" value="Diguanylate_Cyclase"/>
</dbReference>
<dbReference type="SMART" id="SM00267">
    <property type="entry name" value="GGDEF"/>
    <property type="match status" value="1"/>
</dbReference>
<evidence type="ECO:0000313" key="8">
    <source>
        <dbReference type="Proteomes" id="UP000016562"/>
    </source>
</evidence>
<dbReference type="InterPro" id="IPR007892">
    <property type="entry name" value="CHASE4"/>
</dbReference>
<dbReference type="Gene3D" id="3.30.70.270">
    <property type="match status" value="1"/>
</dbReference>
<comment type="cofactor">
    <cofactor evidence="1">
        <name>Mg(2+)</name>
        <dbReference type="ChEBI" id="CHEBI:18420"/>
    </cofactor>
</comment>
<dbReference type="InterPro" id="IPR003660">
    <property type="entry name" value="HAMP_dom"/>
</dbReference>
<dbReference type="eggNOG" id="COG3322">
    <property type="taxonomic scope" value="Bacteria"/>
</dbReference>
<dbReference type="InterPro" id="IPR000160">
    <property type="entry name" value="GGDEF_dom"/>
</dbReference>
<dbReference type="OrthoDB" id="9812260at2"/>
<dbReference type="GO" id="GO:0007165">
    <property type="term" value="P:signal transduction"/>
    <property type="evidence" value="ECO:0007669"/>
    <property type="project" value="InterPro"/>
</dbReference>
<dbReference type="GO" id="GO:1902201">
    <property type="term" value="P:negative regulation of bacterial-type flagellum-dependent cell motility"/>
    <property type="evidence" value="ECO:0007669"/>
    <property type="project" value="TreeGrafter"/>
</dbReference>
<accession>U3CPN9</accession>
<dbReference type="PROSITE" id="PS50885">
    <property type="entry name" value="HAMP"/>
    <property type="match status" value="1"/>
</dbReference>
<dbReference type="RefSeq" id="WP_021713816.1">
    <property type="nucleotide sequence ID" value="NZ_BATM01000024.1"/>
</dbReference>
<dbReference type="GO" id="GO:0052621">
    <property type="term" value="F:diguanylate cyclase activity"/>
    <property type="evidence" value="ECO:0007669"/>
    <property type="project" value="UniProtKB-EC"/>
</dbReference>
<comment type="catalytic activity">
    <reaction evidence="3">
        <text>2 GTP = 3',3'-c-di-GMP + 2 diphosphate</text>
        <dbReference type="Rhea" id="RHEA:24898"/>
        <dbReference type="ChEBI" id="CHEBI:33019"/>
        <dbReference type="ChEBI" id="CHEBI:37565"/>
        <dbReference type="ChEBI" id="CHEBI:58805"/>
        <dbReference type="EC" id="2.7.7.65"/>
    </reaction>
</comment>
<keyword evidence="4" id="KW-1133">Transmembrane helix</keyword>
<evidence type="ECO:0000313" key="7">
    <source>
        <dbReference type="EMBL" id="GAD80108.1"/>
    </source>
</evidence>
<sequence>MSLSKKIVFTLLPLLMAMIAISIYGQWKYIYPTFQKLEQKDAITNFERVAASLNSDIKRLDLLNKDWGAWDETYSFIQGENPTYIASNLGVESFRNGKFDFLFFFDESHYLVWHGIYDRNSDSFVRNTQFTQSVIDKLQLKFANLASGTIYPETHYMGLVLLHHRPVAYSIRPILTSNESGPSKGFIVRGRYVDTEVVTNIIEQTRVRFQIIPVQNKSIAVDDQYSIRKLNNGTLEVSRYLFNDGSPIMQVKSYFQRDISQQGKVAIQSAIMTNISLGILLLVAVWFILKKIVIIPITQLTDNATSITYTQNYQQRTQVNSKDEIGELSQQLNEMLHVIENRELELEDVLNKVTQLSMTDSLTHIANRLKFDSVSDIEWRRMKREQKPMSIIMCDVDFFKQYNDHYGHIKGDECLVSVAQALNETLARPADLVARFGGEEFVLLLPNTDLEGAKHIAQTALNKIVSLKIEHPDNVASPYLTASFGIASIIPTNEKSILQLIGDADKALYQAKQKGRNTVQALENTPEESTNSIG</sequence>
<dbReference type="FunFam" id="3.30.70.270:FF:000001">
    <property type="entry name" value="Diguanylate cyclase domain protein"/>
    <property type="match status" value="1"/>
</dbReference>
<protein>
    <recommendedName>
        <fullName evidence="2">diguanylate cyclase</fullName>
        <ecNumber evidence="2">2.7.7.65</ecNumber>
    </recommendedName>
</protein>
<reference evidence="7 8" key="1">
    <citation type="submission" date="2013-09" db="EMBL/GenBank/DDBJ databases">
        <title>Whole genome shotgun sequence of Vibrio ezurae NBRC 102218.</title>
        <authorList>
            <person name="Yoshida I."/>
            <person name="Hosoyama A."/>
            <person name="Numata M."/>
            <person name="Hashimoto M."/>
            <person name="Hosoyama Y."/>
            <person name="Tsuchikane K."/>
            <person name="Noguchi M."/>
            <person name="Hirakata S."/>
            <person name="Ichikawa N."/>
            <person name="Ohji S."/>
            <person name="Yamazoe A."/>
            <person name="Fujita N."/>
        </authorList>
    </citation>
    <scope>NUCLEOTIDE SEQUENCE [LARGE SCALE GENOMIC DNA]</scope>
    <source>
        <strain evidence="7 8">NBRC 102218</strain>
    </source>
</reference>
<feature type="domain" description="HAMP" evidence="5">
    <location>
        <begin position="291"/>
        <end position="344"/>
    </location>
</feature>
<dbReference type="SUPFAM" id="SSF158472">
    <property type="entry name" value="HAMP domain-like"/>
    <property type="match status" value="1"/>
</dbReference>
<evidence type="ECO:0000256" key="1">
    <source>
        <dbReference type="ARBA" id="ARBA00001946"/>
    </source>
</evidence>
<dbReference type="InterPro" id="IPR043128">
    <property type="entry name" value="Rev_trsase/Diguanyl_cyclase"/>
</dbReference>
<evidence type="ECO:0000259" key="6">
    <source>
        <dbReference type="PROSITE" id="PS50887"/>
    </source>
</evidence>
<dbReference type="InterPro" id="IPR029787">
    <property type="entry name" value="Nucleotide_cyclase"/>
</dbReference>
<dbReference type="AlphaFoldDB" id="U3CPN9"/>
<gene>
    <name evidence="7" type="ORF">VEZ01S_24_00130</name>
</gene>
<keyword evidence="4" id="KW-0472">Membrane</keyword>
<feature type="domain" description="GGDEF" evidence="6">
    <location>
        <begin position="387"/>
        <end position="524"/>
    </location>
</feature>